<evidence type="ECO:0000313" key="7">
    <source>
        <dbReference type="Proteomes" id="UP000035579"/>
    </source>
</evidence>
<dbReference type="RefSeq" id="WP_047860399.1">
    <property type="nucleotide sequence ID" value="NZ_CP011509.1"/>
</dbReference>
<proteinExistence type="inferred from homology"/>
<dbReference type="InterPro" id="IPR035089">
    <property type="entry name" value="Phage_sheath_subtilisin"/>
</dbReference>
<dbReference type="PANTHER" id="PTHR35861:SF1">
    <property type="entry name" value="PHAGE TAIL SHEATH PROTEIN"/>
    <property type="match status" value="1"/>
</dbReference>
<evidence type="ECO:0000313" key="5">
    <source>
        <dbReference type="EMBL" id="AKJ07350.1"/>
    </source>
</evidence>
<dbReference type="AlphaFoldDB" id="A0AAC8TIZ3"/>
<dbReference type="InterPro" id="IPR052042">
    <property type="entry name" value="Tail_sheath_structural"/>
</dbReference>
<name>A0AAC8TIZ3_9BACT</name>
<sequence length="406" mass="44244">MATSYLTPGIYIEEVSTGPKPLEAAGTSTAGFVGRAPHPGARLHEPVAINNWSQFVKEFCQGKEVKSTPLSLAVYGFFENGGRRCFVVNIGDSPSLLGSGPKREGLDVLREVDEVAIVAAPGYTDPGSYNALLTHAEQMMDRVAVLDAPEDATVERLCEVGTVSAPVAGKEGEGGPPGPRRSKGERARDSKYGAYYFPWVSMYDPFDRKRLVNAPPSGHIAGIYARVDGTRGVHKPPANEVVNAAEGLATPLTREELGVLNQCGVNCIRFFPRDGIKVWGARTLSSDPEWRYLNVRRLFCMVEETIGQGTRWVVFEPNDLSLRRAVIRDVSAFLRRLWRDGALVGRTEQEAFFVKCDDETNPPEVVDAGQLICVIGIAPVKPAEFIIFRIGQHSGGVEQTEEAARG</sequence>
<dbReference type="Pfam" id="PF17482">
    <property type="entry name" value="Phage_sheath_1C"/>
    <property type="match status" value="1"/>
</dbReference>
<dbReference type="Gene3D" id="3.40.50.11780">
    <property type="match status" value="1"/>
</dbReference>
<dbReference type="KEGG" id="age:AA314_08976"/>
<dbReference type="EMBL" id="CP011509">
    <property type="protein sequence ID" value="AKJ07350.1"/>
    <property type="molecule type" value="Genomic_DNA"/>
</dbReference>
<evidence type="ECO:0000256" key="1">
    <source>
        <dbReference type="ARBA" id="ARBA00008005"/>
    </source>
</evidence>
<organism evidence="5 7">
    <name type="scientific">Archangium gephyra</name>
    <dbReference type="NCBI Taxonomy" id="48"/>
    <lineage>
        <taxon>Bacteria</taxon>
        <taxon>Pseudomonadati</taxon>
        <taxon>Myxococcota</taxon>
        <taxon>Myxococcia</taxon>
        <taxon>Myxococcales</taxon>
        <taxon>Cystobacterineae</taxon>
        <taxon>Archangiaceae</taxon>
        <taxon>Archangium</taxon>
    </lineage>
</organism>
<accession>A0AAC8TIZ3</accession>
<feature type="domain" description="Tail sheath protein C-terminal" evidence="4">
    <location>
        <begin position="285"/>
        <end position="390"/>
    </location>
</feature>
<evidence type="ECO:0000313" key="6">
    <source>
        <dbReference type="EMBL" id="REG26751.1"/>
    </source>
</evidence>
<comment type="similarity">
    <text evidence="1">Belongs to the myoviridae tail sheath protein family.</text>
</comment>
<evidence type="ECO:0000313" key="8">
    <source>
        <dbReference type="Proteomes" id="UP000256345"/>
    </source>
</evidence>
<dbReference type="Proteomes" id="UP000035579">
    <property type="component" value="Chromosome"/>
</dbReference>
<feature type="domain" description="Tail sheath protein subtilisin-like" evidence="3">
    <location>
        <begin position="113"/>
        <end position="284"/>
    </location>
</feature>
<evidence type="ECO:0000259" key="4">
    <source>
        <dbReference type="Pfam" id="PF17482"/>
    </source>
</evidence>
<dbReference type="InterPro" id="IPR020287">
    <property type="entry name" value="Tail_sheath_C"/>
</dbReference>
<dbReference type="PANTHER" id="PTHR35861">
    <property type="match status" value="1"/>
</dbReference>
<dbReference type="EMBL" id="QUMU01000011">
    <property type="protein sequence ID" value="REG26751.1"/>
    <property type="molecule type" value="Genomic_DNA"/>
</dbReference>
<dbReference type="Proteomes" id="UP000256345">
    <property type="component" value="Unassembled WGS sequence"/>
</dbReference>
<evidence type="ECO:0000259" key="3">
    <source>
        <dbReference type="Pfam" id="PF04984"/>
    </source>
</evidence>
<reference evidence="6 8" key="2">
    <citation type="submission" date="2018-08" db="EMBL/GenBank/DDBJ databases">
        <title>Genomic Encyclopedia of Archaeal and Bacterial Type Strains, Phase II (KMG-II): from individual species to whole genera.</title>
        <authorList>
            <person name="Goeker M."/>
        </authorList>
    </citation>
    <scope>NUCLEOTIDE SEQUENCE [LARGE SCALE GENOMIC DNA]</scope>
    <source>
        <strain evidence="6 8">DSM 2261</strain>
    </source>
</reference>
<evidence type="ECO:0000256" key="2">
    <source>
        <dbReference type="SAM" id="MobiDB-lite"/>
    </source>
</evidence>
<dbReference type="Pfam" id="PF04984">
    <property type="entry name" value="Phage_sheath_1"/>
    <property type="match status" value="1"/>
</dbReference>
<feature type="region of interest" description="Disordered" evidence="2">
    <location>
        <begin position="165"/>
        <end position="187"/>
    </location>
</feature>
<gene>
    <name evidence="5" type="ORF">AA314_08976</name>
    <name evidence="6" type="ORF">ATI61_111302</name>
</gene>
<keyword evidence="8" id="KW-1185">Reference proteome</keyword>
<protein>
    <submittedName>
        <fullName evidence="5">Phage tail sheath protein FI</fullName>
    </submittedName>
</protein>
<reference evidence="5 7" key="1">
    <citation type="submission" date="2015-05" db="EMBL/GenBank/DDBJ databases">
        <title>Genome assembly of Archangium gephyra DSM 2261.</title>
        <authorList>
            <person name="Sharma G."/>
            <person name="Subramanian S."/>
        </authorList>
    </citation>
    <scope>NUCLEOTIDE SEQUENCE [LARGE SCALE GENOMIC DNA]</scope>
    <source>
        <strain evidence="5 7">DSM 2261</strain>
    </source>
</reference>